<evidence type="ECO:0000313" key="3">
    <source>
        <dbReference type="Proteomes" id="UP001177670"/>
    </source>
</evidence>
<dbReference type="Proteomes" id="UP001177670">
    <property type="component" value="Unassembled WGS sequence"/>
</dbReference>
<sequence length="60" mass="6793">MLQVGTSEHGTVVESEGGRSSCPGQWYLLRRQRDVTDRELALWLRSSWGPSVERGHPRKG</sequence>
<gene>
    <name evidence="2" type="ORF">K0M31_003698</name>
</gene>
<reference evidence="2" key="1">
    <citation type="submission" date="2021-10" db="EMBL/GenBank/DDBJ databases">
        <title>Melipona bicolor Genome sequencing and assembly.</title>
        <authorList>
            <person name="Araujo N.S."/>
            <person name="Arias M.C."/>
        </authorList>
    </citation>
    <scope>NUCLEOTIDE SEQUENCE</scope>
    <source>
        <strain evidence="2">USP_2M_L1-L4_2017</strain>
        <tissue evidence="2">Whole body</tissue>
    </source>
</reference>
<dbReference type="EMBL" id="JAHYIQ010000012">
    <property type="protein sequence ID" value="KAK1127150.1"/>
    <property type="molecule type" value="Genomic_DNA"/>
</dbReference>
<evidence type="ECO:0000313" key="2">
    <source>
        <dbReference type="EMBL" id="KAK1127150.1"/>
    </source>
</evidence>
<dbReference type="AlphaFoldDB" id="A0AA40FY73"/>
<feature type="region of interest" description="Disordered" evidence="1">
    <location>
        <begin position="1"/>
        <end position="22"/>
    </location>
</feature>
<evidence type="ECO:0000256" key="1">
    <source>
        <dbReference type="SAM" id="MobiDB-lite"/>
    </source>
</evidence>
<organism evidence="2 3">
    <name type="scientific">Melipona bicolor</name>
    <dbReference type="NCBI Taxonomy" id="60889"/>
    <lineage>
        <taxon>Eukaryota</taxon>
        <taxon>Metazoa</taxon>
        <taxon>Ecdysozoa</taxon>
        <taxon>Arthropoda</taxon>
        <taxon>Hexapoda</taxon>
        <taxon>Insecta</taxon>
        <taxon>Pterygota</taxon>
        <taxon>Neoptera</taxon>
        <taxon>Endopterygota</taxon>
        <taxon>Hymenoptera</taxon>
        <taxon>Apocrita</taxon>
        <taxon>Aculeata</taxon>
        <taxon>Apoidea</taxon>
        <taxon>Anthophila</taxon>
        <taxon>Apidae</taxon>
        <taxon>Melipona</taxon>
    </lineage>
</organism>
<accession>A0AA40FY73</accession>
<name>A0AA40FY73_9HYME</name>
<proteinExistence type="predicted"/>
<comment type="caution">
    <text evidence="2">The sequence shown here is derived from an EMBL/GenBank/DDBJ whole genome shotgun (WGS) entry which is preliminary data.</text>
</comment>
<protein>
    <submittedName>
        <fullName evidence="2">Uncharacterized protein</fullName>
    </submittedName>
</protein>
<keyword evidence="3" id="KW-1185">Reference proteome</keyword>